<dbReference type="RefSeq" id="WP_263844660.1">
    <property type="nucleotide sequence ID" value="NZ_JALIEB010000008.1"/>
</dbReference>
<organism evidence="2 3">
    <name type="scientific">Roseobacter sinensis</name>
    <dbReference type="NCBI Taxonomy" id="2931391"/>
    <lineage>
        <taxon>Bacteria</taxon>
        <taxon>Pseudomonadati</taxon>
        <taxon>Pseudomonadota</taxon>
        <taxon>Alphaproteobacteria</taxon>
        <taxon>Rhodobacterales</taxon>
        <taxon>Roseobacteraceae</taxon>
        <taxon>Roseobacter</taxon>
    </lineage>
</organism>
<dbReference type="PANTHER" id="PTHR43689">
    <property type="entry name" value="HYDROLASE"/>
    <property type="match status" value="1"/>
</dbReference>
<gene>
    <name evidence="2" type="ORF">MUB52_12930</name>
</gene>
<dbReference type="Gene3D" id="3.40.50.1820">
    <property type="entry name" value="alpha/beta hydrolase"/>
    <property type="match status" value="1"/>
</dbReference>
<keyword evidence="2" id="KW-0378">Hydrolase</keyword>
<protein>
    <submittedName>
        <fullName evidence="2">Alpha/beta fold hydrolase</fullName>
    </submittedName>
</protein>
<name>A0ABT3BFG7_9RHOB</name>
<dbReference type="PANTHER" id="PTHR43689:SF8">
    <property type="entry name" value="ALPHA_BETA-HYDROLASES SUPERFAMILY PROTEIN"/>
    <property type="match status" value="1"/>
</dbReference>
<sequence>MLHTTQTGPEGAPELLFLHAVGISSWMWRDVAAALPAYRLLLIDLPGHGQSRDLPWRSLEESADKVAEAVAATGRSAPLHLAALSLGSYVGLHLCLRHPALCQSALLSGIHPGGMPKRALMKLVSALTAPLAPRPFFARRTARMMGPDVDVDGFVEAAAQTRVSAFRRATNDVVDFECPADAAPPQTRLAFIAGGREHPLIREGLATFERRFEGSVSAIVPGLGHGWAGEDPQLFARFIKAHVAGDLPALVQRGHPD</sequence>
<comment type="caution">
    <text evidence="2">The sequence shown here is derived from an EMBL/GenBank/DDBJ whole genome shotgun (WGS) entry which is preliminary data.</text>
</comment>
<dbReference type="Proteomes" id="UP001208690">
    <property type="component" value="Unassembled WGS sequence"/>
</dbReference>
<feature type="domain" description="AB hydrolase-1" evidence="1">
    <location>
        <begin position="15"/>
        <end position="237"/>
    </location>
</feature>
<proteinExistence type="predicted"/>
<dbReference type="Pfam" id="PF12697">
    <property type="entry name" value="Abhydrolase_6"/>
    <property type="match status" value="1"/>
</dbReference>
<dbReference type="EMBL" id="JALIEB010000008">
    <property type="protein sequence ID" value="MCV3272335.1"/>
    <property type="molecule type" value="Genomic_DNA"/>
</dbReference>
<evidence type="ECO:0000259" key="1">
    <source>
        <dbReference type="Pfam" id="PF12697"/>
    </source>
</evidence>
<evidence type="ECO:0000313" key="2">
    <source>
        <dbReference type="EMBL" id="MCV3272335.1"/>
    </source>
</evidence>
<dbReference type="InterPro" id="IPR000073">
    <property type="entry name" value="AB_hydrolase_1"/>
</dbReference>
<evidence type="ECO:0000313" key="3">
    <source>
        <dbReference type="Proteomes" id="UP001208690"/>
    </source>
</evidence>
<reference evidence="2 3" key="1">
    <citation type="submission" date="2022-04" db="EMBL/GenBank/DDBJ databases">
        <title>Roseobacter sp. WL0113 is a bacterium isolated from neritic sediment.</title>
        <authorList>
            <person name="Wang L."/>
            <person name="He W."/>
            <person name="Zhang D.-F."/>
        </authorList>
    </citation>
    <scope>NUCLEOTIDE SEQUENCE [LARGE SCALE GENOMIC DNA]</scope>
    <source>
        <strain evidence="2 3">WL0113</strain>
    </source>
</reference>
<dbReference type="InterPro" id="IPR029058">
    <property type="entry name" value="AB_hydrolase_fold"/>
</dbReference>
<dbReference type="SUPFAM" id="SSF53474">
    <property type="entry name" value="alpha/beta-Hydrolases"/>
    <property type="match status" value="1"/>
</dbReference>
<keyword evidence="3" id="KW-1185">Reference proteome</keyword>
<dbReference type="GO" id="GO:0016787">
    <property type="term" value="F:hydrolase activity"/>
    <property type="evidence" value="ECO:0007669"/>
    <property type="project" value="UniProtKB-KW"/>
</dbReference>
<accession>A0ABT3BFG7</accession>